<gene>
    <name evidence="1" type="ORF">D9K81_09465</name>
</gene>
<evidence type="ECO:0000313" key="2">
    <source>
        <dbReference type="Proteomes" id="UP000280271"/>
    </source>
</evidence>
<dbReference type="RefSeq" id="WP_121523257.1">
    <property type="nucleotide sequence ID" value="NZ_RCHC01000009.1"/>
</dbReference>
<comment type="caution">
    <text evidence="1">The sequence shown here is derived from an EMBL/GenBank/DDBJ whole genome shotgun (WGS) entry which is preliminary data.</text>
</comment>
<keyword evidence="2" id="KW-1185">Reference proteome</keyword>
<dbReference type="Proteomes" id="UP000280271">
    <property type="component" value="Unassembled WGS sequence"/>
</dbReference>
<protein>
    <recommendedName>
        <fullName evidence="3">SGNH/GDSL hydrolase family protein</fullName>
    </recommendedName>
</protein>
<reference evidence="1 2" key="1">
    <citation type="submission" date="2018-09" db="EMBL/GenBank/DDBJ databases">
        <title>The draft genome of Acinetobacter sp. strains.</title>
        <authorList>
            <person name="Qin J."/>
            <person name="Feng Y."/>
            <person name="Zong Z."/>
        </authorList>
    </citation>
    <scope>NUCLEOTIDE SEQUENCE [LARGE SCALE GENOMIC DNA]</scope>
    <source>
        <strain evidence="1 2">WCHAc060005</strain>
    </source>
</reference>
<proteinExistence type="predicted"/>
<accession>A0ABX9TW14</accession>
<name>A0ABX9TW14_9GAMM</name>
<sequence length="289" mass="32809">MIRKKALKVALYLSIIATILLLSVVWAMPRSPSPAKVVGIFWQPTLGTKPSGNWDLLGVNTFVPQFGVADGKAWLKTTKIPQWEPLPNWSTIQKQAWSKNLILGLSGQYDEQQARAHVADHGKISLQFIQEQSLTRKPIAYYFPVEADPSWLGVNVLGKTLEKLPKPLWVSIYSVKAEPYAYDSWLASWLPSQTQVFFQDGVGTGVRSPTQARKILENLQQKFGKDRIVIVLEAFRPKSGGGFRAAYPWEIIQQLNTYQNQKVFIFDGPHYLNRPTVYVIALWQKLRTQ</sequence>
<evidence type="ECO:0000313" key="1">
    <source>
        <dbReference type="EMBL" id="RLL21457.1"/>
    </source>
</evidence>
<evidence type="ECO:0008006" key="3">
    <source>
        <dbReference type="Google" id="ProtNLM"/>
    </source>
</evidence>
<dbReference type="EMBL" id="RCHC01000009">
    <property type="protein sequence ID" value="RLL21457.1"/>
    <property type="molecule type" value="Genomic_DNA"/>
</dbReference>
<organism evidence="1 2">
    <name type="scientific">Acinetobacter chengduensis</name>
    <dbReference type="NCBI Taxonomy" id="2420890"/>
    <lineage>
        <taxon>Bacteria</taxon>
        <taxon>Pseudomonadati</taxon>
        <taxon>Pseudomonadota</taxon>
        <taxon>Gammaproteobacteria</taxon>
        <taxon>Moraxellales</taxon>
        <taxon>Moraxellaceae</taxon>
        <taxon>Acinetobacter</taxon>
    </lineage>
</organism>